<keyword evidence="11" id="KW-1185">Reference proteome</keyword>
<dbReference type="Proteomes" id="UP000286134">
    <property type="component" value="Unassembled WGS sequence"/>
</dbReference>
<keyword evidence="6 7" id="KW-0539">Nucleus</keyword>
<dbReference type="AlphaFoldDB" id="A0A420HIF9"/>
<keyword evidence="5 7" id="KW-0804">Transcription</keyword>
<dbReference type="OrthoDB" id="10250504at2759"/>
<evidence type="ECO:0000256" key="1">
    <source>
        <dbReference type="ARBA" id="ARBA00004604"/>
    </source>
</evidence>
<keyword evidence="4" id="KW-0597">Phosphoprotein</keyword>
<comment type="function">
    <text evidence="7">DNA-dependent RNA polymerase which catalyzes the transcription of DNA into RNA using the four ribonucleoside triphosphates as substrates.</text>
</comment>
<comment type="similarity">
    <text evidence="2">Belongs to the eukaryotic RPA43 RNA polymerase subunit family.</text>
</comment>
<proteinExistence type="inferred from homology"/>
<name>A0A420HIF9_9PEZI</name>
<evidence type="ECO:0000313" key="11">
    <source>
        <dbReference type="Proteomes" id="UP000286134"/>
    </source>
</evidence>
<protein>
    <recommendedName>
        <fullName evidence="7">DNA-directed RNA polymerase subunit</fullName>
    </recommendedName>
</protein>
<feature type="region of interest" description="Disordered" evidence="8">
    <location>
        <begin position="1"/>
        <end position="40"/>
    </location>
</feature>
<dbReference type="FunFam" id="3.30.1490.120:FF:000004">
    <property type="entry name" value="RNA polymerase I subunit Rpa43"/>
    <property type="match status" value="1"/>
</dbReference>
<dbReference type="InterPro" id="IPR041178">
    <property type="entry name" value="RPA43_OB"/>
</dbReference>
<dbReference type="GO" id="GO:0006361">
    <property type="term" value="P:transcription initiation at RNA polymerase I promoter"/>
    <property type="evidence" value="ECO:0007669"/>
    <property type="project" value="UniProtKB-ARBA"/>
</dbReference>
<dbReference type="Gene3D" id="3.30.1490.120">
    <property type="entry name" value="RNA polymerase Rpb7-like, N-terminal domain"/>
    <property type="match status" value="1"/>
</dbReference>
<dbReference type="PANTHER" id="PTHR12709:SF5">
    <property type="entry name" value="DNA-DIRECTED RNA POLYMERASE I SUBUNIT RPA43"/>
    <property type="match status" value="1"/>
</dbReference>
<dbReference type="GO" id="GO:0006362">
    <property type="term" value="P:transcription elongation by RNA polymerase I"/>
    <property type="evidence" value="ECO:0007669"/>
    <property type="project" value="UniProtKB-ARBA"/>
</dbReference>
<accession>A0A420HIF9</accession>
<dbReference type="Gene3D" id="2.40.50.1060">
    <property type="match status" value="1"/>
</dbReference>
<dbReference type="PANTHER" id="PTHR12709">
    <property type="entry name" value="DNA-DIRECTED RNA POLYMERASE II, III"/>
    <property type="match status" value="1"/>
</dbReference>
<evidence type="ECO:0000259" key="9">
    <source>
        <dbReference type="Pfam" id="PF17875"/>
    </source>
</evidence>
<comment type="subcellular location">
    <subcellularLocation>
        <location evidence="1">Nucleus</location>
        <location evidence="1">Nucleolus</location>
    </subcellularLocation>
</comment>
<evidence type="ECO:0000256" key="8">
    <source>
        <dbReference type="SAM" id="MobiDB-lite"/>
    </source>
</evidence>
<gene>
    <name evidence="10" type="ORF">OnM2_076026</name>
</gene>
<feature type="domain" description="RPA43 OB" evidence="9">
    <location>
        <begin position="148"/>
        <end position="252"/>
    </location>
</feature>
<evidence type="ECO:0000256" key="5">
    <source>
        <dbReference type="ARBA" id="ARBA00023163"/>
    </source>
</evidence>
<evidence type="ECO:0000313" key="10">
    <source>
        <dbReference type="EMBL" id="RKF57169.1"/>
    </source>
</evidence>
<evidence type="ECO:0000256" key="4">
    <source>
        <dbReference type="ARBA" id="ARBA00022553"/>
    </source>
</evidence>
<organism evidence="10 11">
    <name type="scientific">Erysiphe neolycopersici</name>
    <dbReference type="NCBI Taxonomy" id="212602"/>
    <lineage>
        <taxon>Eukaryota</taxon>
        <taxon>Fungi</taxon>
        <taxon>Dikarya</taxon>
        <taxon>Ascomycota</taxon>
        <taxon>Pezizomycotina</taxon>
        <taxon>Leotiomycetes</taxon>
        <taxon>Erysiphales</taxon>
        <taxon>Erysiphaceae</taxon>
        <taxon>Erysiphe</taxon>
    </lineage>
</organism>
<evidence type="ECO:0000256" key="2">
    <source>
        <dbReference type="ARBA" id="ARBA00005930"/>
    </source>
</evidence>
<dbReference type="Pfam" id="PF17875">
    <property type="entry name" value="RPA43_OB"/>
    <property type="match status" value="1"/>
</dbReference>
<dbReference type="InterPro" id="IPR036898">
    <property type="entry name" value="RNA_pol_Rpb7-like_N_sf"/>
</dbReference>
<comment type="caution">
    <text evidence="10">The sequence shown here is derived from an EMBL/GenBank/DDBJ whole genome shotgun (WGS) entry which is preliminary data.</text>
</comment>
<reference evidence="10 11" key="1">
    <citation type="journal article" date="2018" name="BMC Genomics">
        <title>Comparative genome analyses reveal sequence features reflecting distinct modes of host-adaptation between dicot and monocot powdery mildew.</title>
        <authorList>
            <person name="Wu Y."/>
            <person name="Ma X."/>
            <person name="Pan Z."/>
            <person name="Kale S.D."/>
            <person name="Song Y."/>
            <person name="King H."/>
            <person name="Zhang Q."/>
            <person name="Presley C."/>
            <person name="Deng X."/>
            <person name="Wei C.I."/>
            <person name="Xiao S."/>
        </authorList>
    </citation>
    <scope>NUCLEOTIDE SEQUENCE [LARGE SCALE GENOMIC DNA]</scope>
    <source>
        <strain evidence="10">UMSG2</strain>
    </source>
</reference>
<sequence length="260" mass="29760">MTSELEIISYSEHKLDSHNPSQRKRKRSDTLDRSRSKVKKTKIQEQVPYLPFDRDDEISPFHLQTSSLYVPLSPVSQKYPLEGMCAEHLSPLILTYYPPFNGLILSYSDPILSEEPFQNDGDTVLLKNVDEYGMSWGWLTADFLVLKPKKGTRLEGVISLQNDGFLGVVCWNLFNASIERSKLPRDWKWREAGDVNQFEDLDHMILHGEDNTGFYVDGQGKKIDGTIRFIVVEIESNQNSERGFLSIVGTMLSEEEGLDH</sequence>
<keyword evidence="3 7" id="KW-0240">DNA-directed RNA polymerase</keyword>
<dbReference type="EMBL" id="MCFK01007631">
    <property type="protein sequence ID" value="RKF57169.1"/>
    <property type="molecule type" value="Genomic_DNA"/>
</dbReference>
<dbReference type="InterPro" id="IPR045113">
    <property type="entry name" value="Rpb7-like"/>
</dbReference>
<dbReference type="STRING" id="212602.A0A420HIF9"/>
<dbReference type="GO" id="GO:0005736">
    <property type="term" value="C:RNA polymerase I complex"/>
    <property type="evidence" value="ECO:0007669"/>
    <property type="project" value="TreeGrafter"/>
</dbReference>
<evidence type="ECO:0000256" key="7">
    <source>
        <dbReference type="RuleBase" id="RU369086"/>
    </source>
</evidence>
<evidence type="ECO:0000256" key="6">
    <source>
        <dbReference type="ARBA" id="ARBA00023242"/>
    </source>
</evidence>
<evidence type="ECO:0000256" key="3">
    <source>
        <dbReference type="ARBA" id="ARBA00022478"/>
    </source>
</evidence>